<sequence length="250" mass="26922">MPLWEIRTRRNAKLVWEQFPLPGLFVAGALRMAPRRKKTGKTHKNQKACTSQGALADKRIRKSREKDMGDTEGAKSQAPGSAATVASAKSRATPPLRVAVVGGRDFGAYDVLERCLDALAEERGAITTIVSGGARGADAMAADYARRRGIVLIEFRPDYAACRTPRERRRAPLLRNADIIAGADIVVAFWDGRSRGTADSIARARRAGIARRIYDYAGRARSPQTTAPAASRRITPWTLAAAAASGPPSG</sequence>
<evidence type="ECO:0000313" key="4">
    <source>
        <dbReference type="Proteomes" id="UP001253637"/>
    </source>
</evidence>
<proteinExistence type="predicted"/>
<evidence type="ECO:0000313" key="3">
    <source>
        <dbReference type="EMBL" id="BCU02992.1"/>
    </source>
</evidence>
<dbReference type="SUPFAM" id="SSF102405">
    <property type="entry name" value="MCP/YpsA-like"/>
    <property type="match status" value="1"/>
</dbReference>
<evidence type="ECO:0000256" key="1">
    <source>
        <dbReference type="SAM" id="MobiDB-lite"/>
    </source>
</evidence>
<name>A0A811BQC2_9VIRU</name>
<accession>A0A811BQC2</accession>
<dbReference type="InterPro" id="IPR019627">
    <property type="entry name" value="YAcAr"/>
</dbReference>
<reference evidence="3" key="1">
    <citation type="submission" date="2021-04" db="EMBL/GenBank/DDBJ databases">
        <title>Draft Genome Sequence of Pandoravirus japonicus, Isolated from the Sabaishi River of Niigata, Japan.</title>
        <authorList>
            <person name="Hosokawa N."/>
            <person name="Takahashi H."/>
            <person name="Aoki K."/>
            <person name="Takemura M."/>
        </authorList>
    </citation>
    <scope>NUCLEOTIDE SEQUENCE</scope>
</reference>
<evidence type="ECO:0000259" key="2">
    <source>
        <dbReference type="Pfam" id="PF10686"/>
    </source>
</evidence>
<dbReference type="Pfam" id="PF10686">
    <property type="entry name" value="YAcAr"/>
    <property type="match status" value="1"/>
</dbReference>
<organism evidence="3 4">
    <name type="scientific">Pandoravirus japonicus</name>
    <dbReference type="NCBI Taxonomy" id="2823154"/>
    <lineage>
        <taxon>Viruses</taxon>
        <taxon>Pandoravirus</taxon>
    </lineage>
</organism>
<feature type="region of interest" description="Disordered" evidence="1">
    <location>
        <begin position="36"/>
        <end position="89"/>
    </location>
</feature>
<dbReference type="Gene3D" id="3.40.50.450">
    <property type="match status" value="1"/>
</dbReference>
<dbReference type="Proteomes" id="UP001253637">
    <property type="component" value="Segment"/>
</dbReference>
<feature type="compositionally biased region" description="Basic residues" evidence="1">
    <location>
        <begin position="36"/>
        <end position="46"/>
    </location>
</feature>
<protein>
    <recommendedName>
        <fullName evidence="2">YspA cpYpsA-related SLOG domain-containing protein</fullName>
    </recommendedName>
</protein>
<feature type="domain" description="YspA cpYpsA-related SLOG" evidence="2">
    <location>
        <begin position="97"/>
        <end position="159"/>
    </location>
</feature>
<dbReference type="EMBL" id="LC625835">
    <property type="protein sequence ID" value="BCU02992.1"/>
    <property type="molecule type" value="Genomic_DNA"/>
</dbReference>
<feature type="compositionally biased region" description="Basic and acidic residues" evidence="1">
    <location>
        <begin position="64"/>
        <end position="73"/>
    </location>
</feature>